<dbReference type="Pfam" id="PF11929">
    <property type="entry name" value="DUF3447"/>
    <property type="match status" value="1"/>
</dbReference>
<feature type="domain" description="DUF3447" evidence="1">
    <location>
        <begin position="307"/>
        <end position="381"/>
    </location>
</feature>
<organism evidence="2 3">
    <name type="scientific">Tritrichomonas foetus</name>
    <dbReference type="NCBI Taxonomy" id="1144522"/>
    <lineage>
        <taxon>Eukaryota</taxon>
        <taxon>Metamonada</taxon>
        <taxon>Parabasalia</taxon>
        <taxon>Tritrichomonadida</taxon>
        <taxon>Tritrichomonadidae</taxon>
        <taxon>Tritrichomonas</taxon>
    </lineage>
</organism>
<evidence type="ECO:0000313" key="3">
    <source>
        <dbReference type="Proteomes" id="UP000179807"/>
    </source>
</evidence>
<dbReference type="RefSeq" id="XP_068361478.1">
    <property type="nucleotide sequence ID" value="XM_068492215.1"/>
</dbReference>
<evidence type="ECO:0000313" key="2">
    <source>
        <dbReference type="EMBL" id="OHT08342.1"/>
    </source>
</evidence>
<dbReference type="PANTHER" id="PTHR24159">
    <property type="match status" value="1"/>
</dbReference>
<dbReference type="EMBL" id="MLAK01000671">
    <property type="protein sequence ID" value="OHT08342.1"/>
    <property type="molecule type" value="Genomic_DNA"/>
</dbReference>
<dbReference type="VEuPathDB" id="TrichDB:TRFO_04976"/>
<name>A0A1J4KFG8_9EUKA</name>
<dbReference type="PANTHER" id="PTHR24159:SF5">
    <property type="entry name" value="ANK_REP_REGION DOMAIN-CONTAINING PROTEIN"/>
    <property type="match status" value="1"/>
</dbReference>
<dbReference type="SUPFAM" id="SSF48403">
    <property type="entry name" value="Ankyrin repeat"/>
    <property type="match status" value="1"/>
</dbReference>
<dbReference type="InterPro" id="IPR036770">
    <property type="entry name" value="Ankyrin_rpt-contain_sf"/>
</dbReference>
<protein>
    <recommendedName>
        <fullName evidence="1">DUF3447 domain-containing protein</fullName>
    </recommendedName>
</protein>
<proteinExistence type="predicted"/>
<sequence length="414" mass="48636">MTPFPIESLPNDLFSQVNLSIDVCTIIYELDSNNFEKSIINFTHLVGSAQIDQIKNLNLLFIIKNAIQIRQTQLKILSQFLVAMEKAQIETINFSEFNNTLLKDILYCQDFIIRPVEMRFLKESVETGLFDVKTILNEIEKYYKKFDKYDIIHFYHFSWFAPEIEKENPFLYQKFIESMNSVHQKMKWEPDFEPFFSSFEKLRENNWKQFYSEINGDESTSYQIMKNDNHEFLQKKEHSNLNKKIIPGIFDCMLHVAKGNPSLLEISAFYGSIQSFKYLLLNEVEIGMGKTQTSQAFGRFHLKEHWNSMNFAIAGGNAEIIHLLERKCSIFEGCVEIAIKFHRNHIFKWLLENEKVDKEKLDRIKLFQACVESNNAKSLLYLLSKDFTITKNEIEVSKIKLSGICGEIIQFYLS</sequence>
<dbReference type="AlphaFoldDB" id="A0A1J4KFG8"/>
<accession>A0A1J4KFG8</accession>
<keyword evidence="3" id="KW-1185">Reference proteome</keyword>
<dbReference type="InterPro" id="IPR020683">
    <property type="entry name" value="DUF3447"/>
</dbReference>
<dbReference type="Proteomes" id="UP000179807">
    <property type="component" value="Unassembled WGS sequence"/>
</dbReference>
<evidence type="ECO:0000259" key="1">
    <source>
        <dbReference type="Pfam" id="PF11929"/>
    </source>
</evidence>
<dbReference type="GeneID" id="94826919"/>
<gene>
    <name evidence="2" type="ORF">TRFO_04976</name>
</gene>
<reference evidence="2" key="1">
    <citation type="submission" date="2016-10" db="EMBL/GenBank/DDBJ databases">
        <authorList>
            <person name="Benchimol M."/>
            <person name="Almeida L.G."/>
            <person name="Vasconcelos A.T."/>
            <person name="Perreira-Neves A."/>
            <person name="Rosa I.A."/>
            <person name="Tasca T."/>
            <person name="Bogo M.R."/>
            <person name="de Souza W."/>
        </authorList>
    </citation>
    <scope>NUCLEOTIDE SEQUENCE [LARGE SCALE GENOMIC DNA]</scope>
    <source>
        <strain evidence="2">K</strain>
    </source>
</reference>
<comment type="caution">
    <text evidence="2">The sequence shown here is derived from an EMBL/GenBank/DDBJ whole genome shotgun (WGS) entry which is preliminary data.</text>
</comment>